<proteinExistence type="predicted"/>
<gene>
    <name evidence="2" type="ORF">GGR27_000301</name>
</gene>
<keyword evidence="1" id="KW-0472">Membrane</keyword>
<feature type="transmembrane region" description="Helical" evidence="1">
    <location>
        <begin position="12"/>
        <end position="32"/>
    </location>
</feature>
<keyword evidence="3" id="KW-1185">Reference proteome</keyword>
<evidence type="ECO:0000256" key="1">
    <source>
        <dbReference type="SAM" id="Phobius"/>
    </source>
</evidence>
<keyword evidence="1" id="KW-1133">Transmembrane helix</keyword>
<accession>A0ABX0X6I2</accession>
<organism evidence="2 3">
    <name type="scientific">Neolewinella antarctica</name>
    <dbReference type="NCBI Taxonomy" id="442734"/>
    <lineage>
        <taxon>Bacteria</taxon>
        <taxon>Pseudomonadati</taxon>
        <taxon>Bacteroidota</taxon>
        <taxon>Saprospiria</taxon>
        <taxon>Saprospirales</taxon>
        <taxon>Lewinellaceae</taxon>
        <taxon>Neolewinella</taxon>
    </lineage>
</organism>
<dbReference type="EMBL" id="JAATJH010000001">
    <property type="protein sequence ID" value="NJC24820.1"/>
    <property type="molecule type" value="Genomic_DNA"/>
</dbReference>
<evidence type="ECO:0000313" key="3">
    <source>
        <dbReference type="Proteomes" id="UP000770785"/>
    </source>
</evidence>
<keyword evidence="1" id="KW-0812">Transmembrane</keyword>
<name>A0ABX0X6I2_9BACT</name>
<comment type="caution">
    <text evidence="2">The sequence shown here is derived from an EMBL/GenBank/DDBJ whole genome shotgun (WGS) entry which is preliminary data.</text>
</comment>
<reference evidence="2 3" key="1">
    <citation type="submission" date="2020-03" db="EMBL/GenBank/DDBJ databases">
        <title>Genomic Encyclopedia of Type Strains, Phase IV (KMG-IV): sequencing the most valuable type-strain genomes for metagenomic binning, comparative biology and taxonomic classification.</title>
        <authorList>
            <person name="Goeker M."/>
        </authorList>
    </citation>
    <scope>NUCLEOTIDE SEQUENCE [LARGE SCALE GENOMIC DNA]</scope>
    <source>
        <strain evidence="2 3">DSM 105096</strain>
    </source>
</reference>
<protein>
    <submittedName>
        <fullName evidence="2">Uncharacterized protein</fullName>
    </submittedName>
</protein>
<dbReference type="Proteomes" id="UP000770785">
    <property type="component" value="Unassembled WGS sequence"/>
</dbReference>
<sequence>MPKINLDYTVKAHWLFVVLGAVIIGTSGYHLGTSQRAGK</sequence>
<evidence type="ECO:0000313" key="2">
    <source>
        <dbReference type="EMBL" id="NJC24820.1"/>
    </source>
</evidence>